<evidence type="ECO:0000256" key="3">
    <source>
        <dbReference type="PROSITE-ProRule" id="PRU00339"/>
    </source>
</evidence>
<dbReference type="Gene3D" id="1.25.40.10">
    <property type="entry name" value="Tetratricopeptide repeat domain"/>
    <property type="match status" value="1"/>
</dbReference>
<dbReference type="InterPro" id="IPR011990">
    <property type="entry name" value="TPR-like_helical_dom_sf"/>
</dbReference>
<dbReference type="SUPFAM" id="SSF48452">
    <property type="entry name" value="TPR-like"/>
    <property type="match status" value="1"/>
</dbReference>
<name>A0A6B2L4V0_9EUKA</name>
<dbReference type="InterPro" id="IPR019734">
    <property type="entry name" value="TPR_rpt"/>
</dbReference>
<reference evidence="4" key="1">
    <citation type="journal article" date="2020" name="J. Eukaryot. Microbiol.">
        <title>De novo Sequencing, Assembly and Annotation of the Transcriptome for the Free-Living Testate Amoeba Arcella intermedia.</title>
        <authorList>
            <person name="Ribeiro G.M."/>
            <person name="Porfirio-Sousa A.L."/>
            <person name="Maurer-Alcala X.X."/>
            <person name="Katz L.A."/>
            <person name="Lahr D.J.G."/>
        </authorList>
    </citation>
    <scope>NUCLEOTIDE SEQUENCE</scope>
</reference>
<sequence>MKEKGNVAFKEGRYQEALELFSEGIALDSSNFLLWSNRSATYLKLGEFGKALKDANTVISLNPQFAKGYIRKGNTFLSLKSWKEAAHCFEDGLKIEPENKELIKGREIALFSLQCSNVIKDGIWVPVPIAYSTEKPFPIRWDLVDQFVDFYVNNGVTGLYCVSNAAEYSKLTEEECIQFTKQVMSRVQGKQVQVVSGAKESDNLQTYAKNVKDIYDTGVSSVVLSLASFAKPHEPETTLLANIKTFLSYLDPAIPIGITEAGATCRQASLYLLEEMHNLKRIYYLVENSGSVVMTEKKFKVFKDQMSGFKIFCANPTNFSNCIEFGGNGFFGDIGSFIPAILVWVWKNHAVQKEVSNGVFLFLSLSEPTVQWLFPTNLKIFLKLHEPSLRGLEAVTRMELPPAQREELVARVSHLHDAVSYIQTIIKS</sequence>
<protein>
    <submittedName>
        <fullName evidence="4">Uncharacterized protein</fullName>
    </submittedName>
</protein>
<dbReference type="PROSITE" id="PS50005">
    <property type="entry name" value="TPR"/>
    <property type="match status" value="2"/>
</dbReference>
<dbReference type="InterPro" id="IPR013785">
    <property type="entry name" value="Aldolase_TIM"/>
</dbReference>
<dbReference type="Gene3D" id="3.20.20.70">
    <property type="entry name" value="Aldolase class I"/>
    <property type="match status" value="1"/>
</dbReference>
<dbReference type="GO" id="GO:0016829">
    <property type="term" value="F:lyase activity"/>
    <property type="evidence" value="ECO:0007669"/>
    <property type="project" value="InterPro"/>
</dbReference>
<dbReference type="AlphaFoldDB" id="A0A6B2L4V0"/>
<dbReference type="Pfam" id="PF13414">
    <property type="entry name" value="TPR_11"/>
    <property type="match status" value="1"/>
</dbReference>
<dbReference type="InterPro" id="IPR002220">
    <property type="entry name" value="DapA-like"/>
</dbReference>
<feature type="repeat" description="TPR" evidence="3">
    <location>
        <begin position="32"/>
        <end position="65"/>
    </location>
</feature>
<evidence type="ECO:0000313" key="4">
    <source>
        <dbReference type="EMBL" id="NDV31965.1"/>
    </source>
</evidence>
<keyword evidence="1" id="KW-0677">Repeat</keyword>
<dbReference type="SMART" id="SM01130">
    <property type="entry name" value="DHDPS"/>
    <property type="match status" value="1"/>
</dbReference>
<proteinExistence type="predicted"/>
<dbReference type="SUPFAM" id="SSF51569">
    <property type="entry name" value="Aldolase"/>
    <property type="match status" value="1"/>
</dbReference>
<dbReference type="SMART" id="SM00028">
    <property type="entry name" value="TPR"/>
    <property type="match status" value="3"/>
</dbReference>
<dbReference type="PANTHER" id="PTHR22904">
    <property type="entry name" value="TPR REPEAT CONTAINING PROTEIN"/>
    <property type="match status" value="1"/>
</dbReference>
<accession>A0A6B2L4V0</accession>
<dbReference type="EMBL" id="GIBP01002996">
    <property type="protein sequence ID" value="NDV31965.1"/>
    <property type="molecule type" value="Transcribed_RNA"/>
</dbReference>
<dbReference type="PANTHER" id="PTHR22904:SF523">
    <property type="entry name" value="STRESS-INDUCED-PHOSPHOPROTEIN 1"/>
    <property type="match status" value="1"/>
</dbReference>
<evidence type="ECO:0000256" key="2">
    <source>
        <dbReference type="ARBA" id="ARBA00022803"/>
    </source>
</evidence>
<dbReference type="GO" id="GO:0051879">
    <property type="term" value="F:Hsp90 protein binding"/>
    <property type="evidence" value="ECO:0007669"/>
    <property type="project" value="TreeGrafter"/>
</dbReference>
<keyword evidence="2 3" id="KW-0802">TPR repeat</keyword>
<organism evidence="4">
    <name type="scientific">Arcella intermedia</name>
    <dbReference type="NCBI Taxonomy" id="1963864"/>
    <lineage>
        <taxon>Eukaryota</taxon>
        <taxon>Amoebozoa</taxon>
        <taxon>Tubulinea</taxon>
        <taxon>Elardia</taxon>
        <taxon>Arcellinida</taxon>
        <taxon>Sphaerothecina</taxon>
        <taxon>Arcellidae</taxon>
        <taxon>Arcella</taxon>
    </lineage>
</organism>
<feature type="repeat" description="TPR" evidence="3">
    <location>
        <begin position="66"/>
        <end position="99"/>
    </location>
</feature>
<evidence type="ECO:0000256" key="1">
    <source>
        <dbReference type="ARBA" id="ARBA00022737"/>
    </source>
</evidence>